<dbReference type="SUPFAM" id="SSF52172">
    <property type="entry name" value="CheY-like"/>
    <property type="match status" value="1"/>
</dbReference>
<dbReference type="Pfam" id="PF00072">
    <property type="entry name" value="Response_reg"/>
    <property type="match status" value="1"/>
</dbReference>
<dbReference type="Proteomes" id="UP000469385">
    <property type="component" value="Unassembled WGS sequence"/>
</dbReference>
<evidence type="ECO:0000259" key="5">
    <source>
        <dbReference type="PROSITE" id="PS50043"/>
    </source>
</evidence>
<dbReference type="Pfam" id="PF00196">
    <property type="entry name" value="GerE"/>
    <property type="match status" value="1"/>
</dbReference>
<dbReference type="CDD" id="cd06170">
    <property type="entry name" value="LuxR_C_like"/>
    <property type="match status" value="1"/>
</dbReference>
<keyword evidence="3" id="KW-0804">Transcription</keyword>
<sequence>MNVTSTPEAATVFVVDDDPSVLKSLTRLLGSAGHKTVPCGDAEEFFARHDPGVPGCLLLDLQMPGLNGMEIQKKLAASGNPRPIVFLTGHADVSTSVQVMRAGAANVLTKPAPEKELLDAIAEVVAQDRATREASDAVAADRRRLESLTPREHAVFDLVIQGMANKCIAAELDIVEKTVKVHRGRVMHKLGVRSVARLVQLADRLGLC</sequence>
<evidence type="ECO:0000313" key="7">
    <source>
        <dbReference type="EMBL" id="MVQ30857.1"/>
    </source>
</evidence>
<evidence type="ECO:0000259" key="6">
    <source>
        <dbReference type="PROSITE" id="PS50110"/>
    </source>
</evidence>
<accession>A0A6N8IVK5</accession>
<dbReference type="GO" id="GO:0000160">
    <property type="term" value="P:phosphorelay signal transduction system"/>
    <property type="evidence" value="ECO:0007669"/>
    <property type="project" value="InterPro"/>
</dbReference>
<dbReference type="PANTHER" id="PTHR44688:SF16">
    <property type="entry name" value="DNA-BINDING TRANSCRIPTIONAL ACTIVATOR DEVR_DOSR"/>
    <property type="match status" value="1"/>
</dbReference>
<keyword evidence="2" id="KW-0238">DNA-binding</keyword>
<feature type="domain" description="Response regulatory" evidence="6">
    <location>
        <begin position="11"/>
        <end position="125"/>
    </location>
</feature>
<dbReference type="PROSITE" id="PS00622">
    <property type="entry name" value="HTH_LUXR_1"/>
    <property type="match status" value="1"/>
</dbReference>
<proteinExistence type="predicted"/>
<dbReference type="SUPFAM" id="SSF46894">
    <property type="entry name" value="C-terminal effector domain of the bipartite response regulators"/>
    <property type="match status" value="1"/>
</dbReference>
<dbReference type="RefSeq" id="WP_157398964.1">
    <property type="nucleotide sequence ID" value="NZ_WSEL01000009.1"/>
</dbReference>
<feature type="modified residue" description="4-aspartylphosphate" evidence="4">
    <location>
        <position position="60"/>
    </location>
</feature>
<dbReference type="SMART" id="SM00421">
    <property type="entry name" value="HTH_LUXR"/>
    <property type="match status" value="1"/>
</dbReference>
<gene>
    <name evidence="7" type="ORF">GON04_15460</name>
</gene>
<reference evidence="7 8" key="1">
    <citation type="submission" date="2019-12" db="EMBL/GenBank/DDBJ databases">
        <authorList>
            <person name="Huq M.A."/>
        </authorList>
    </citation>
    <scope>NUCLEOTIDE SEQUENCE [LARGE SCALE GENOMIC DNA]</scope>
    <source>
        <strain evidence="7 8">MAH-25</strain>
    </source>
</reference>
<dbReference type="PRINTS" id="PR00038">
    <property type="entry name" value="HTHLUXR"/>
</dbReference>
<dbReference type="AlphaFoldDB" id="A0A6N8IVK5"/>
<dbReference type="InterPro" id="IPR001789">
    <property type="entry name" value="Sig_transdc_resp-reg_receiver"/>
</dbReference>
<dbReference type="Gene3D" id="1.10.10.10">
    <property type="entry name" value="Winged helix-like DNA-binding domain superfamily/Winged helix DNA-binding domain"/>
    <property type="match status" value="1"/>
</dbReference>
<dbReference type="Gene3D" id="3.40.50.2300">
    <property type="match status" value="1"/>
</dbReference>
<keyword evidence="8" id="KW-1185">Reference proteome</keyword>
<name>A0A6N8IVK5_9BURK</name>
<evidence type="ECO:0000256" key="1">
    <source>
        <dbReference type="ARBA" id="ARBA00023015"/>
    </source>
</evidence>
<dbReference type="PANTHER" id="PTHR44688">
    <property type="entry name" value="DNA-BINDING TRANSCRIPTIONAL ACTIVATOR DEVR_DOSR"/>
    <property type="match status" value="1"/>
</dbReference>
<keyword evidence="1" id="KW-0805">Transcription regulation</keyword>
<organism evidence="7 8">
    <name type="scientific">Ramlibacter pinisoli</name>
    <dbReference type="NCBI Taxonomy" id="2682844"/>
    <lineage>
        <taxon>Bacteria</taxon>
        <taxon>Pseudomonadati</taxon>
        <taxon>Pseudomonadota</taxon>
        <taxon>Betaproteobacteria</taxon>
        <taxon>Burkholderiales</taxon>
        <taxon>Comamonadaceae</taxon>
        <taxon>Ramlibacter</taxon>
    </lineage>
</organism>
<evidence type="ECO:0000313" key="8">
    <source>
        <dbReference type="Proteomes" id="UP000469385"/>
    </source>
</evidence>
<dbReference type="InterPro" id="IPR000792">
    <property type="entry name" value="Tscrpt_reg_LuxR_C"/>
</dbReference>
<dbReference type="EMBL" id="WSEL01000009">
    <property type="protein sequence ID" value="MVQ30857.1"/>
    <property type="molecule type" value="Genomic_DNA"/>
</dbReference>
<dbReference type="InterPro" id="IPR036388">
    <property type="entry name" value="WH-like_DNA-bd_sf"/>
</dbReference>
<dbReference type="InterPro" id="IPR016032">
    <property type="entry name" value="Sig_transdc_resp-reg_C-effctor"/>
</dbReference>
<dbReference type="PROSITE" id="PS50043">
    <property type="entry name" value="HTH_LUXR_2"/>
    <property type="match status" value="1"/>
</dbReference>
<dbReference type="PROSITE" id="PS50110">
    <property type="entry name" value="RESPONSE_REGULATORY"/>
    <property type="match status" value="1"/>
</dbReference>
<evidence type="ECO:0000256" key="4">
    <source>
        <dbReference type="PROSITE-ProRule" id="PRU00169"/>
    </source>
</evidence>
<feature type="domain" description="HTH luxR-type" evidence="5">
    <location>
        <begin position="141"/>
        <end position="206"/>
    </location>
</feature>
<protein>
    <submittedName>
        <fullName evidence="7">Response regulator</fullName>
    </submittedName>
</protein>
<comment type="caution">
    <text evidence="7">The sequence shown here is derived from an EMBL/GenBank/DDBJ whole genome shotgun (WGS) entry which is preliminary data.</text>
</comment>
<dbReference type="GO" id="GO:0003677">
    <property type="term" value="F:DNA binding"/>
    <property type="evidence" value="ECO:0007669"/>
    <property type="project" value="UniProtKB-KW"/>
</dbReference>
<evidence type="ECO:0000256" key="3">
    <source>
        <dbReference type="ARBA" id="ARBA00023163"/>
    </source>
</evidence>
<dbReference type="InterPro" id="IPR011006">
    <property type="entry name" value="CheY-like_superfamily"/>
</dbReference>
<dbReference type="SMART" id="SM00448">
    <property type="entry name" value="REC"/>
    <property type="match status" value="1"/>
</dbReference>
<evidence type="ECO:0000256" key="2">
    <source>
        <dbReference type="ARBA" id="ARBA00023125"/>
    </source>
</evidence>
<dbReference type="GO" id="GO:0006355">
    <property type="term" value="P:regulation of DNA-templated transcription"/>
    <property type="evidence" value="ECO:0007669"/>
    <property type="project" value="InterPro"/>
</dbReference>
<keyword evidence="4" id="KW-0597">Phosphoprotein</keyword>